<dbReference type="GO" id="GO:0016020">
    <property type="term" value="C:membrane"/>
    <property type="evidence" value="ECO:0007669"/>
    <property type="project" value="InterPro"/>
</dbReference>
<keyword evidence="3 10" id="KW-0946">Virion</keyword>
<sequence>MSDNNNTTITQEELFKVIKEWNFALGIMLFVFITLLQYAYATRSLGLYILKLVLLWLMWPLTFACFVLAAIYHVNVVFMGFAITFAIIVGCMWLGYWIASIRLFRRTGSVWSFNPETNRLLNVAIRGTMYTRPLQEDTAVIVATVARGVAVFAGHKLGRADLESLPNEITVATSRTLSYFKMSRKVNIGVGSGVATYLRYKVGNHRVPNARASEDQEDLLVVS</sequence>
<keyword evidence="4 10" id="KW-1043">Host membrane</keyword>
<accession>A0AA49EGW3</accession>
<evidence type="ECO:0000256" key="8">
    <source>
        <dbReference type="ARBA" id="ARBA00023180"/>
    </source>
</evidence>
<keyword evidence="9 10" id="KW-0468">Viral matrix protein</keyword>
<feature type="transmembrane region" description="Helical" evidence="10">
    <location>
        <begin position="52"/>
        <end position="72"/>
    </location>
</feature>
<keyword evidence="5 10" id="KW-0261">Viral envelope protein</keyword>
<dbReference type="GO" id="GO:0055036">
    <property type="term" value="C:virion membrane"/>
    <property type="evidence" value="ECO:0007669"/>
    <property type="project" value="UniProtKB-SubCell"/>
</dbReference>
<evidence type="ECO:0000256" key="6">
    <source>
        <dbReference type="ARBA" id="ARBA00022989"/>
    </source>
</evidence>
<dbReference type="InterPro" id="IPR002574">
    <property type="entry name" value="M_CoV"/>
</dbReference>
<feature type="transmembrane region" description="Helical" evidence="10">
    <location>
        <begin position="21"/>
        <end position="40"/>
    </location>
</feature>
<comment type="function">
    <text evidence="10">Component of the viral envelope that plays a central role in virus morphogenesis and assembly via its interactions with other viral proteins.</text>
</comment>
<organism evidence="11">
    <name type="scientific">Bat Coronavirus HpHB20</name>
    <dbReference type="NCBI Taxonomy" id="3018839"/>
    <lineage>
        <taxon>Viruses</taxon>
        <taxon>Riboviria</taxon>
        <taxon>Orthornavirae</taxon>
        <taxon>Pisuviricota</taxon>
        <taxon>Pisoniviricetes</taxon>
        <taxon>Nidovirales</taxon>
        <taxon>Cornidovirineae</taxon>
        <taxon>Coronaviridae</taxon>
        <taxon>Orthocoronavirinae</taxon>
    </lineage>
</organism>
<name>A0AA49EGW3_9NIDO</name>
<dbReference type="PROSITE" id="PS51927">
    <property type="entry name" value="COV_M"/>
    <property type="match status" value="1"/>
</dbReference>
<evidence type="ECO:0000313" key="11">
    <source>
        <dbReference type="EMBL" id="WCC63196.1"/>
    </source>
</evidence>
<proteinExistence type="predicted"/>
<evidence type="ECO:0000256" key="1">
    <source>
        <dbReference type="ARBA" id="ARBA00022692"/>
    </source>
</evidence>
<dbReference type="GO" id="GO:0019031">
    <property type="term" value="C:viral envelope"/>
    <property type="evidence" value="ECO:0007669"/>
    <property type="project" value="UniProtKB-KW"/>
</dbReference>
<keyword evidence="1 10" id="KW-0812">Transmembrane</keyword>
<evidence type="ECO:0000256" key="9">
    <source>
        <dbReference type="ARBA" id="ARBA00023311"/>
    </source>
</evidence>
<keyword evidence="6 10" id="KW-1133">Transmembrane helix</keyword>
<keyword evidence="8" id="KW-0325">Glycoprotein</keyword>
<evidence type="ECO:0000256" key="3">
    <source>
        <dbReference type="ARBA" id="ARBA00022844"/>
    </source>
</evidence>
<protein>
    <recommendedName>
        <fullName evidence="10">Membrane protein</fullName>
        <shortName evidence="10">M protein</shortName>
    </recommendedName>
    <alternativeName>
        <fullName evidence="10">E1 glycoprotein</fullName>
    </alternativeName>
    <alternativeName>
        <fullName evidence="10">Matrix glycoprotein</fullName>
    </alternativeName>
    <alternativeName>
        <fullName evidence="10">Membrane glycoprotein</fullName>
    </alternativeName>
</protein>
<comment type="subunit">
    <text evidence="10">Homomultimer. Interacts with envelope E protein in the budding compartment of the host cell, which is located between endoplasmic reticulum and the Golgi complex. Forms a complex with HE and S proteins. Interacts with nucleocapsid N protein. This interaction probably participates in RNA packaging into the virus.</text>
</comment>
<gene>
    <name evidence="10 11" type="primary">M</name>
</gene>
<reference evidence="11" key="1">
    <citation type="submission" date="2023-01" db="EMBL/GenBank/DDBJ databases">
        <title>Panoramic Analysis of Coronaviruses Carried by Representative Bat Species in Southern China to Better Understand the Coronavirus Sphere.</title>
        <authorList>
            <person name="Han Y."/>
            <person name="Xu P."/>
            <person name="Wang Y."/>
            <person name="Zhao W."/>
            <person name="Wang J."/>
            <person name="Jin Q."/>
            <person name="Wu Z."/>
        </authorList>
    </citation>
    <scope>NUCLEOTIDE SEQUENCE</scope>
    <source>
        <strain evidence="11">BtHp-BetaCoV/HB2020-Q241</strain>
    </source>
</reference>
<keyword evidence="2 10" id="KW-1040">Host Golgi apparatus</keyword>
<dbReference type="Pfam" id="PF01635">
    <property type="entry name" value="CoV_M"/>
    <property type="match status" value="1"/>
</dbReference>
<evidence type="ECO:0000256" key="7">
    <source>
        <dbReference type="ARBA" id="ARBA00023136"/>
    </source>
</evidence>
<dbReference type="EMBL" id="OQ175261">
    <property type="protein sequence ID" value="WCC63196.1"/>
    <property type="molecule type" value="Genomic_RNA"/>
</dbReference>
<evidence type="ECO:0000256" key="5">
    <source>
        <dbReference type="ARBA" id="ARBA00022879"/>
    </source>
</evidence>
<evidence type="ECO:0000256" key="4">
    <source>
        <dbReference type="ARBA" id="ARBA00022870"/>
    </source>
</evidence>
<feature type="transmembrane region" description="Helical" evidence="10">
    <location>
        <begin position="78"/>
        <end position="99"/>
    </location>
</feature>
<comment type="subcellular location">
    <subcellularLocation>
        <location evidence="10">Host Golgi apparatus membrane</location>
        <topology evidence="10">Multi-pass membrane protein</topology>
    </subcellularLocation>
    <subcellularLocation>
        <location evidence="10">Virion membrane</location>
        <topology evidence="10">Multi-pass membrane protein</topology>
    </subcellularLocation>
</comment>
<dbReference type="GO" id="GO:0039660">
    <property type="term" value="F:structural constituent of virion"/>
    <property type="evidence" value="ECO:0007669"/>
    <property type="project" value="UniProtKB-KW"/>
</dbReference>
<dbReference type="CDD" id="cd21565">
    <property type="entry name" value="betaCoV_M"/>
    <property type="match status" value="1"/>
</dbReference>
<evidence type="ECO:0000256" key="10">
    <source>
        <dbReference type="RuleBase" id="RU363118"/>
    </source>
</evidence>
<evidence type="ECO:0000256" key="2">
    <source>
        <dbReference type="ARBA" id="ARBA00022812"/>
    </source>
</evidence>
<keyword evidence="7 10" id="KW-0472">Membrane</keyword>
<dbReference type="GO" id="GO:0044178">
    <property type="term" value="C:host cell Golgi membrane"/>
    <property type="evidence" value="ECO:0007669"/>
    <property type="project" value="UniProtKB-SubCell"/>
</dbReference>